<evidence type="ECO:0000256" key="5">
    <source>
        <dbReference type="PIRSR" id="PIRSR600760-2"/>
    </source>
</evidence>
<name>M1NRX0_BARAA</name>
<dbReference type="PATRIC" id="fig|1094489.3.peg.226"/>
<proteinExistence type="inferred from homology"/>
<protein>
    <submittedName>
        <fullName evidence="6">Inositol monophosphatase</fullName>
    </submittedName>
</protein>
<dbReference type="GO" id="GO:0008934">
    <property type="term" value="F:inositol monophosphate 1-phosphatase activity"/>
    <property type="evidence" value="ECO:0007669"/>
    <property type="project" value="TreeGrafter"/>
</dbReference>
<keyword evidence="3" id="KW-0378">Hydrolase</keyword>
<evidence type="ECO:0000313" key="6">
    <source>
        <dbReference type="EMBL" id="AGF74083.1"/>
    </source>
</evidence>
<dbReference type="OrthoDB" id="9785695at2"/>
<feature type="binding site" evidence="5">
    <location>
        <position position="93"/>
    </location>
    <ligand>
        <name>Mg(2+)</name>
        <dbReference type="ChEBI" id="CHEBI:18420"/>
        <label>2</label>
    </ligand>
</feature>
<dbReference type="STRING" id="1094489.BAnh1_01910"/>
<feature type="binding site" evidence="5">
    <location>
        <position position="211"/>
    </location>
    <ligand>
        <name>Mg(2+)</name>
        <dbReference type="ChEBI" id="CHEBI:18420"/>
        <label>1</label>
        <note>catalytic</note>
    </ligand>
</feature>
<keyword evidence="7" id="KW-1185">Reference proteome</keyword>
<evidence type="ECO:0000256" key="1">
    <source>
        <dbReference type="ARBA" id="ARBA00009759"/>
    </source>
</evidence>
<evidence type="ECO:0000313" key="7">
    <source>
        <dbReference type="Proteomes" id="UP000011729"/>
    </source>
</evidence>
<dbReference type="InterPro" id="IPR020583">
    <property type="entry name" value="Inositol_monoP_metal-BS"/>
</dbReference>
<dbReference type="Proteomes" id="UP000011729">
    <property type="component" value="Chromosome"/>
</dbReference>
<feature type="binding site" evidence="5">
    <location>
        <position position="92"/>
    </location>
    <ligand>
        <name>Mg(2+)</name>
        <dbReference type="ChEBI" id="CHEBI:18420"/>
        <label>1</label>
        <note>catalytic</note>
    </ligand>
</feature>
<evidence type="ECO:0000256" key="2">
    <source>
        <dbReference type="ARBA" id="ARBA00022723"/>
    </source>
</evidence>
<dbReference type="KEGG" id="baus:BAnh1_01910"/>
<dbReference type="eggNOG" id="COG0483">
    <property type="taxonomic scope" value="Bacteria"/>
</dbReference>
<evidence type="ECO:0000256" key="4">
    <source>
        <dbReference type="ARBA" id="ARBA00022842"/>
    </source>
</evidence>
<gene>
    <name evidence="6" type="ordered locus">BAnh1_01910</name>
</gene>
<dbReference type="InterPro" id="IPR000760">
    <property type="entry name" value="Inositol_monophosphatase-like"/>
</dbReference>
<organism evidence="6 7">
    <name type="scientific">Bartonella australis (strain Aust/NH1)</name>
    <dbReference type="NCBI Taxonomy" id="1094489"/>
    <lineage>
        <taxon>Bacteria</taxon>
        <taxon>Pseudomonadati</taxon>
        <taxon>Pseudomonadota</taxon>
        <taxon>Alphaproteobacteria</taxon>
        <taxon>Hyphomicrobiales</taxon>
        <taxon>Bartonellaceae</taxon>
        <taxon>Bartonella</taxon>
    </lineage>
</organism>
<dbReference type="PRINTS" id="PR00377">
    <property type="entry name" value="IMPHPHTASES"/>
</dbReference>
<dbReference type="GO" id="GO:0007165">
    <property type="term" value="P:signal transduction"/>
    <property type="evidence" value="ECO:0007669"/>
    <property type="project" value="TreeGrafter"/>
</dbReference>
<keyword evidence="4 5" id="KW-0460">Magnesium</keyword>
<feature type="binding site" evidence="5">
    <location>
        <position position="72"/>
    </location>
    <ligand>
        <name>Mg(2+)</name>
        <dbReference type="ChEBI" id="CHEBI:18420"/>
        <label>1</label>
        <note>catalytic</note>
    </ligand>
</feature>
<dbReference type="RefSeq" id="WP_015397592.1">
    <property type="nucleotide sequence ID" value="NC_020300.1"/>
</dbReference>
<dbReference type="CDD" id="cd01638">
    <property type="entry name" value="CysQ"/>
    <property type="match status" value="1"/>
</dbReference>
<dbReference type="GO" id="GO:0006020">
    <property type="term" value="P:inositol metabolic process"/>
    <property type="evidence" value="ECO:0007669"/>
    <property type="project" value="TreeGrafter"/>
</dbReference>
<dbReference type="Gene3D" id="3.30.540.10">
    <property type="entry name" value="Fructose-1,6-Bisphosphatase, subunit A, domain 1"/>
    <property type="match status" value="1"/>
</dbReference>
<dbReference type="EMBL" id="CP003123">
    <property type="protein sequence ID" value="AGF74083.1"/>
    <property type="molecule type" value="Genomic_DNA"/>
</dbReference>
<dbReference type="SUPFAM" id="SSF56655">
    <property type="entry name" value="Carbohydrate phosphatase"/>
    <property type="match status" value="1"/>
</dbReference>
<comment type="similarity">
    <text evidence="1">Belongs to the inositol monophosphatase superfamily.</text>
</comment>
<dbReference type="Gene3D" id="3.40.190.80">
    <property type="match status" value="1"/>
</dbReference>
<dbReference type="GO" id="GO:0046854">
    <property type="term" value="P:phosphatidylinositol phosphate biosynthetic process"/>
    <property type="evidence" value="ECO:0007669"/>
    <property type="project" value="InterPro"/>
</dbReference>
<accession>M1NRX0</accession>
<dbReference type="Pfam" id="PF00459">
    <property type="entry name" value="Inositol_P"/>
    <property type="match status" value="1"/>
</dbReference>
<dbReference type="AlphaFoldDB" id="M1NRX0"/>
<dbReference type="PROSITE" id="PS00629">
    <property type="entry name" value="IMP_1"/>
    <property type="match status" value="1"/>
</dbReference>
<feature type="binding site" evidence="5">
    <location>
        <position position="90"/>
    </location>
    <ligand>
        <name>Mg(2+)</name>
        <dbReference type="ChEBI" id="CHEBI:18420"/>
        <label>2</label>
    </ligand>
</feature>
<dbReference type="GO" id="GO:0046872">
    <property type="term" value="F:metal ion binding"/>
    <property type="evidence" value="ECO:0007669"/>
    <property type="project" value="UniProtKB-KW"/>
</dbReference>
<dbReference type="PANTHER" id="PTHR20854:SF4">
    <property type="entry name" value="INOSITOL-1-MONOPHOSPHATASE-RELATED"/>
    <property type="match status" value="1"/>
</dbReference>
<dbReference type="InterPro" id="IPR020550">
    <property type="entry name" value="Inositol_monophosphatase_CS"/>
</dbReference>
<reference evidence="6 7" key="1">
    <citation type="journal article" date="2013" name="PLoS Genet.">
        <title>A gene transfer agent and a dynamic repertoire of secretion systems hold the keys to the explosive radiation of the emerging pathogen Bartonella.</title>
        <authorList>
            <person name="Guy L."/>
            <person name="Nystedt B."/>
            <person name="Toft C."/>
            <person name="Zaremba-Niedzwiedzka K."/>
            <person name="Berglund E.C."/>
            <person name="Granberg F."/>
            <person name="Naslund K."/>
            <person name="Eriksson A.S."/>
            <person name="Andersson S.G."/>
        </authorList>
    </citation>
    <scope>NUCLEOTIDE SEQUENCE [LARGE SCALE GENOMIC DNA]</scope>
    <source>
        <strain evidence="6 7">Aust/NH1</strain>
    </source>
</reference>
<comment type="cofactor">
    <cofactor evidence="5">
        <name>Mg(2+)</name>
        <dbReference type="ChEBI" id="CHEBI:18420"/>
    </cofactor>
</comment>
<dbReference type="HOGENOM" id="CLU_044118_3_1_5"/>
<dbReference type="PROSITE" id="PS00630">
    <property type="entry name" value="IMP_2"/>
    <property type="match status" value="1"/>
</dbReference>
<sequence>MRENNADYYSDLNLLLSACEEAGDLAMKYFGYEPNFWIKDGNSPVSEADFAVDRFLKQKLLSARPNYGWVSEETKDDRGPQVCERFFVVDPIDGTRGFLSGSIYWCISVAIIEGGRPIAGVVQCPAKGDVYAAVIGEGATLNGTGMPFLSSRINQKYRISVDKSVAKKLPYDFCSKVDFVHYVPSLAYRIILVARGEADAVLVRPNCHGWDIAAADLILQECGGRCISLDASFILYEVEALQYGFLIAAENNCCKNMIDIVRQAKLG</sequence>
<keyword evidence="2 5" id="KW-0479">Metal-binding</keyword>
<evidence type="ECO:0000256" key="3">
    <source>
        <dbReference type="ARBA" id="ARBA00022801"/>
    </source>
</evidence>
<dbReference type="PANTHER" id="PTHR20854">
    <property type="entry name" value="INOSITOL MONOPHOSPHATASE"/>
    <property type="match status" value="1"/>
</dbReference>